<dbReference type="EMBL" id="SDGV01000001">
    <property type="protein sequence ID" value="THB62417.1"/>
    <property type="molecule type" value="Genomic_DNA"/>
</dbReference>
<dbReference type="Proteomes" id="UP000310506">
    <property type="component" value="Unassembled WGS sequence"/>
</dbReference>
<name>A0A4S3B7G3_9ENTE</name>
<dbReference type="OrthoDB" id="2156137at2"/>
<evidence type="ECO:0000313" key="1">
    <source>
        <dbReference type="EMBL" id="THB62417.1"/>
    </source>
</evidence>
<comment type="caution">
    <text evidence="1">The sequence shown here is derived from an EMBL/GenBank/DDBJ whole genome shotgun (WGS) entry which is preliminary data.</text>
</comment>
<dbReference type="Pfam" id="PF13743">
    <property type="entry name" value="Thioredoxin_5"/>
    <property type="match status" value="1"/>
</dbReference>
<proteinExistence type="predicted"/>
<dbReference type="RefSeq" id="WP_136135803.1">
    <property type="nucleotide sequence ID" value="NZ_SDGV01000001.1"/>
</dbReference>
<dbReference type="InterPro" id="IPR036249">
    <property type="entry name" value="Thioredoxin-like_sf"/>
</dbReference>
<accession>A0A4S3B7G3</accession>
<gene>
    <name evidence="1" type="ORF">ESZ54_00985</name>
</gene>
<keyword evidence="2" id="KW-1185">Reference proteome</keyword>
<dbReference type="Gene3D" id="3.40.30.10">
    <property type="entry name" value="Glutaredoxin"/>
    <property type="match status" value="1"/>
</dbReference>
<sequence>MIEIYLFVNPLDKHCLDIEKKFLNIINNESQKIHFRVIPIINLKIIHQFLKRKNLESKGLEYRNELFTSIYSACLDLKAAQLQGMHMSKKLLLLLQEAVGVGDIPYSPELALHLIQKIGADVETFKEDRDSKLVQRCFQKDQQIAQEMSVSDYSTAVIFNYDSHEDFGILVDANLSERHISRLIQASSTSNLATNRFGKSTLPEEFYFN</sequence>
<evidence type="ECO:0000313" key="2">
    <source>
        <dbReference type="Proteomes" id="UP000310506"/>
    </source>
</evidence>
<reference evidence="1 2" key="1">
    <citation type="submission" date="2019-01" db="EMBL/GenBank/DDBJ databases">
        <title>Vagococcus silagei sp. nov. isolated from brewer's grain.</title>
        <authorList>
            <person name="Guu J.-R."/>
        </authorList>
    </citation>
    <scope>NUCLEOTIDE SEQUENCE [LARGE SCALE GENOMIC DNA]</scope>
    <source>
        <strain evidence="1 2">2B-2</strain>
    </source>
</reference>
<organism evidence="1 2">
    <name type="scientific">Vagococcus silagei</name>
    <dbReference type="NCBI Taxonomy" id="2508885"/>
    <lineage>
        <taxon>Bacteria</taxon>
        <taxon>Bacillati</taxon>
        <taxon>Bacillota</taxon>
        <taxon>Bacilli</taxon>
        <taxon>Lactobacillales</taxon>
        <taxon>Enterococcaceae</taxon>
        <taxon>Vagococcus</taxon>
    </lineage>
</organism>
<protein>
    <submittedName>
        <fullName evidence="1">DsbA family protein</fullName>
    </submittedName>
</protein>
<dbReference type="SUPFAM" id="SSF52833">
    <property type="entry name" value="Thioredoxin-like"/>
    <property type="match status" value="1"/>
</dbReference>
<dbReference type="AlphaFoldDB" id="A0A4S3B7G3"/>